<comment type="caution">
    <text evidence="2">The sequence shown here is derived from an EMBL/GenBank/DDBJ whole genome shotgun (WGS) entry which is preliminary data.</text>
</comment>
<evidence type="ECO:0000313" key="2">
    <source>
        <dbReference type="EMBL" id="PIP21340.1"/>
    </source>
</evidence>
<reference evidence="2 3" key="1">
    <citation type="submission" date="2017-09" db="EMBL/GenBank/DDBJ databases">
        <title>Depth-based differentiation of microbial function through sediment-hosted aquifers and enrichment of novel symbionts in the deep terrestrial subsurface.</title>
        <authorList>
            <person name="Probst A.J."/>
            <person name="Ladd B."/>
            <person name="Jarett J.K."/>
            <person name="Geller-Mcgrath D.E."/>
            <person name="Sieber C.M."/>
            <person name="Emerson J.B."/>
            <person name="Anantharaman K."/>
            <person name="Thomas B.C."/>
            <person name="Malmstrom R."/>
            <person name="Stieglmeier M."/>
            <person name="Klingl A."/>
            <person name="Woyke T."/>
            <person name="Ryan C.M."/>
            <person name="Banfield J.F."/>
        </authorList>
    </citation>
    <scope>NUCLEOTIDE SEQUENCE [LARGE SCALE GENOMIC DNA]</scope>
    <source>
        <strain evidence="2">CG23_combo_of_CG06-09_8_20_14_all_40_13</strain>
    </source>
</reference>
<dbReference type="EMBL" id="PCRM01000045">
    <property type="protein sequence ID" value="PIP21340.1"/>
    <property type="molecule type" value="Genomic_DNA"/>
</dbReference>
<organism evidence="2 3">
    <name type="scientific">Candidatus Nealsonbacteria bacterium CG23_combo_of_CG06-09_8_20_14_all_40_13</name>
    <dbReference type="NCBI Taxonomy" id="1974724"/>
    <lineage>
        <taxon>Bacteria</taxon>
        <taxon>Candidatus Nealsoniibacteriota</taxon>
    </lineage>
</organism>
<dbReference type="NCBIfam" id="NF033474">
    <property type="entry name" value="DivGenRetAVD"/>
    <property type="match status" value="1"/>
</dbReference>
<dbReference type="InterPro" id="IPR036583">
    <property type="entry name" value="23S_rRNA_IVS_sf"/>
</dbReference>
<gene>
    <name evidence="2" type="ORF">COX39_03540</name>
</gene>
<dbReference type="CDD" id="cd16376">
    <property type="entry name" value="Avd_like"/>
    <property type="match status" value="1"/>
</dbReference>
<dbReference type="Proteomes" id="UP000231567">
    <property type="component" value="Unassembled WGS sequence"/>
</dbReference>
<name>A0A2G9YQ24_9BACT</name>
<evidence type="ECO:0000313" key="3">
    <source>
        <dbReference type="Proteomes" id="UP000231567"/>
    </source>
</evidence>
<dbReference type="SUPFAM" id="SSF158446">
    <property type="entry name" value="IVS-encoded protein-like"/>
    <property type="match status" value="1"/>
</dbReference>
<evidence type="ECO:0000259" key="1">
    <source>
        <dbReference type="Pfam" id="PF22296"/>
    </source>
</evidence>
<dbReference type="InterPro" id="IPR055360">
    <property type="entry name" value="bAvd"/>
</dbReference>
<sequence length="120" mass="13758">MNNDFTQNLPIVQRIYGFYKTFHSYLGKFPKSEKYTLGQTIESNTLKMLEEILLVGNSSIDPSLKKDKLILASSKLDLIKLLIRLSYDIKAIDQKGYIALEEMLQEIGKMLGGWIRSIKV</sequence>
<accession>A0A2G9YQ24</accession>
<protein>
    <recommendedName>
        <fullName evidence="1">bAvd-like domain-containing protein</fullName>
    </recommendedName>
</protein>
<dbReference type="AlphaFoldDB" id="A0A2G9YQ24"/>
<dbReference type="Gene3D" id="1.20.1440.60">
    <property type="entry name" value="23S rRNA-intervening sequence"/>
    <property type="match status" value="1"/>
</dbReference>
<proteinExistence type="predicted"/>
<feature type="domain" description="bAvd-like" evidence="1">
    <location>
        <begin position="11"/>
        <end position="118"/>
    </location>
</feature>
<dbReference type="Pfam" id="PF22296">
    <property type="entry name" value="bAvd"/>
    <property type="match status" value="1"/>
</dbReference>